<dbReference type="PANTHER" id="PTHR24349">
    <property type="entry name" value="SERINE/THREONINE-PROTEIN KINASE"/>
    <property type="match status" value="1"/>
</dbReference>
<comment type="catalytic activity">
    <reaction evidence="13">
        <text>L-seryl-[protein] + ATP = O-phospho-L-seryl-[protein] + ADP + H(+)</text>
        <dbReference type="Rhea" id="RHEA:17989"/>
        <dbReference type="Rhea" id="RHEA-COMP:9863"/>
        <dbReference type="Rhea" id="RHEA-COMP:11604"/>
        <dbReference type="ChEBI" id="CHEBI:15378"/>
        <dbReference type="ChEBI" id="CHEBI:29999"/>
        <dbReference type="ChEBI" id="CHEBI:30616"/>
        <dbReference type="ChEBI" id="CHEBI:83421"/>
        <dbReference type="ChEBI" id="CHEBI:456216"/>
        <dbReference type="EC" id="2.7.11.1"/>
    </reaction>
</comment>
<evidence type="ECO:0000256" key="7">
    <source>
        <dbReference type="ARBA" id="ARBA00022741"/>
    </source>
</evidence>
<evidence type="ECO:0000256" key="1">
    <source>
        <dbReference type="ARBA" id="ARBA00001946"/>
    </source>
</evidence>
<evidence type="ECO:0000256" key="4">
    <source>
        <dbReference type="ARBA" id="ARBA00022679"/>
    </source>
</evidence>
<reference evidence="16" key="1">
    <citation type="submission" date="2021-01" db="EMBL/GenBank/DDBJ databases">
        <authorList>
            <person name="Corre E."/>
            <person name="Pelletier E."/>
            <person name="Niang G."/>
            <person name="Scheremetjew M."/>
            <person name="Finn R."/>
            <person name="Kale V."/>
            <person name="Holt S."/>
            <person name="Cochrane G."/>
            <person name="Meng A."/>
            <person name="Brown T."/>
            <person name="Cohen L."/>
        </authorList>
    </citation>
    <scope>NUCLEOTIDE SEQUENCE</scope>
    <source>
        <strain evidence="16">Pop2</strain>
    </source>
</reference>
<dbReference type="AlphaFoldDB" id="A0A7S2E616"/>
<keyword evidence="5" id="KW-0479">Metal-binding</keyword>
<accession>A0A7S2E616</accession>
<dbReference type="GO" id="GO:0004674">
    <property type="term" value="F:protein serine/threonine kinase activity"/>
    <property type="evidence" value="ECO:0007669"/>
    <property type="project" value="UniProtKB-KW"/>
</dbReference>
<name>A0A7S2E616_9STRA</name>
<dbReference type="FunFam" id="1.10.510.10:FF:000571">
    <property type="entry name" value="Maternal embryonic leucine zipper kinase"/>
    <property type="match status" value="1"/>
</dbReference>
<proteinExistence type="inferred from homology"/>
<evidence type="ECO:0000259" key="15">
    <source>
        <dbReference type="PROSITE" id="PS50011"/>
    </source>
</evidence>
<keyword evidence="10" id="KW-0067">ATP-binding</keyword>
<dbReference type="InterPro" id="IPR000719">
    <property type="entry name" value="Prot_kinase_dom"/>
</dbReference>
<dbReference type="EMBL" id="HBGN01005226">
    <property type="protein sequence ID" value="CAD9316992.1"/>
    <property type="molecule type" value="Transcribed_RNA"/>
</dbReference>
<evidence type="ECO:0000256" key="10">
    <source>
        <dbReference type="ARBA" id="ARBA00022840"/>
    </source>
</evidence>
<evidence type="ECO:0000256" key="13">
    <source>
        <dbReference type="ARBA" id="ARBA00048679"/>
    </source>
</evidence>
<dbReference type="GO" id="GO:0005524">
    <property type="term" value="F:ATP binding"/>
    <property type="evidence" value="ECO:0007669"/>
    <property type="project" value="UniProtKB-KW"/>
</dbReference>
<gene>
    <name evidence="16" type="ORF">DBRI1063_LOCUS3399</name>
</gene>
<keyword evidence="3" id="KW-0723">Serine/threonine-protein kinase</keyword>
<dbReference type="InterPro" id="IPR011009">
    <property type="entry name" value="Kinase-like_dom_sf"/>
</dbReference>
<evidence type="ECO:0000256" key="5">
    <source>
        <dbReference type="ARBA" id="ARBA00022723"/>
    </source>
</evidence>
<comment type="catalytic activity">
    <reaction evidence="12">
        <text>L-threonyl-[protein] + ATP = O-phospho-L-threonyl-[protein] + ADP + H(+)</text>
        <dbReference type="Rhea" id="RHEA:46608"/>
        <dbReference type="Rhea" id="RHEA-COMP:11060"/>
        <dbReference type="Rhea" id="RHEA-COMP:11605"/>
        <dbReference type="ChEBI" id="CHEBI:15378"/>
        <dbReference type="ChEBI" id="CHEBI:30013"/>
        <dbReference type="ChEBI" id="CHEBI:30616"/>
        <dbReference type="ChEBI" id="CHEBI:61977"/>
        <dbReference type="ChEBI" id="CHEBI:456216"/>
        <dbReference type="EC" id="2.7.11.1"/>
    </reaction>
</comment>
<dbReference type="Pfam" id="PF00069">
    <property type="entry name" value="Pkinase"/>
    <property type="match status" value="1"/>
</dbReference>
<sequence>MGCKQSKNATCTIINIEDMTNEEPTNNHALGETQGDDPDLHHGTEHSVASSILGIVEDRKREGCKDLTSAVVHFEAPDGKHIEDVYEGVHDDERELGRSASGIVRRATHRATGIDYAVKILELKNIRSQEGLRQLQEEVHILSEMDHPNIVRLEEVYESENEIYLVQELCEGGDLSDWLDDQEENEQDPFILEQICVDLMRQMLSGLRYLHSKGIVHRDMKLENVLFDTKDSNSELKIIDFGLSKHFKPGERQHEYVGTLYTAAPELLKRDYDERCDIWSIGVMVYVLLSGTAPFGGCYGEKEKAPIIKNILRGYYDLQSPTLWANVSPEAKSFIRKLLVKSKNKRATITEAQKLPWLQKDSGKSRAPSPTSVSSFPTL</sequence>
<dbReference type="SMART" id="SM00220">
    <property type="entry name" value="S_TKc"/>
    <property type="match status" value="1"/>
</dbReference>
<dbReference type="SUPFAM" id="SSF56112">
    <property type="entry name" value="Protein kinase-like (PK-like)"/>
    <property type="match status" value="1"/>
</dbReference>
<dbReference type="CDD" id="cd05117">
    <property type="entry name" value="STKc_CAMK"/>
    <property type="match status" value="1"/>
</dbReference>
<dbReference type="PROSITE" id="PS00108">
    <property type="entry name" value="PROTEIN_KINASE_ST"/>
    <property type="match status" value="1"/>
</dbReference>
<dbReference type="FunFam" id="3.30.200.20:FF:000315">
    <property type="entry name" value="Calcium-dependent protein kinase 3"/>
    <property type="match status" value="1"/>
</dbReference>
<keyword evidence="6" id="KW-0677">Repeat</keyword>
<dbReference type="InterPro" id="IPR008271">
    <property type="entry name" value="Ser/Thr_kinase_AS"/>
</dbReference>
<comment type="similarity">
    <text evidence="11">Belongs to the protein kinase superfamily. Ser/Thr protein kinase family. CDPK subfamily.</text>
</comment>
<keyword evidence="7" id="KW-0547">Nucleotide-binding</keyword>
<evidence type="ECO:0000256" key="14">
    <source>
        <dbReference type="SAM" id="MobiDB-lite"/>
    </source>
</evidence>
<evidence type="ECO:0000256" key="11">
    <source>
        <dbReference type="ARBA" id="ARBA00024334"/>
    </source>
</evidence>
<evidence type="ECO:0000256" key="6">
    <source>
        <dbReference type="ARBA" id="ARBA00022737"/>
    </source>
</evidence>
<comment type="cofactor">
    <cofactor evidence="1">
        <name>Mg(2+)</name>
        <dbReference type="ChEBI" id="CHEBI:18420"/>
    </cofactor>
</comment>
<keyword evidence="8" id="KW-0418">Kinase</keyword>
<feature type="compositionally biased region" description="Polar residues" evidence="14">
    <location>
        <begin position="368"/>
        <end position="379"/>
    </location>
</feature>
<feature type="region of interest" description="Disordered" evidence="14">
    <location>
        <begin position="18"/>
        <end position="44"/>
    </location>
</feature>
<dbReference type="EC" id="2.7.11.1" evidence="2"/>
<evidence type="ECO:0000256" key="2">
    <source>
        <dbReference type="ARBA" id="ARBA00012513"/>
    </source>
</evidence>
<evidence type="ECO:0000256" key="9">
    <source>
        <dbReference type="ARBA" id="ARBA00022837"/>
    </source>
</evidence>
<evidence type="ECO:0000256" key="3">
    <source>
        <dbReference type="ARBA" id="ARBA00022527"/>
    </source>
</evidence>
<dbReference type="GO" id="GO:0046872">
    <property type="term" value="F:metal ion binding"/>
    <property type="evidence" value="ECO:0007669"/>
    <property type="project" value="UniProtKB-KW"/>
</dbReference>
<dbReference type="PROSITE" id="PS50011">
    <property type="entry name" value="PROTEIN_KINASE_DOM"/>
    <property type="match status" value="1"/>
</dbReference>
<dbReference type="Gene3D" id="3.30.200.20">
    <property type="entry name" value="Phosphorylase Kinase, domain 1"/>
    <property type="match status" value="1"/>
</dbReference>
<feature type="region of interest" description="Disordered" evidence="14">
    <location>
        <begin position="359"/>
        <end position="379"/>
    </location>
</feature>
<keyword evidence="9" id="KW-0106">Calcium</keyword>
<dbReference type="InterPro" id="IPR050205">
    <property type="entry name" value="CDPK_Ser/Thr_kinases"/>
</dbReference>
<evidence type="ECO:0000256" key="12">
    <source>
        <dbReference type="ARBA" id="ARBA00047899"/>
    </source>
</evidence>
<organism evidence="16">
    <name type="scientific">Ditylum brightwellii</name>
    <dbReference type="NCBI Taxonomy" id="49249"/>
    <lineage>
        <taxon>Eukaryota</taxon>
        <taxon>Sar</taxon>
        <taxon>Stramenopiles</taxon>
        <taxon>Ochrophyta</taxon>
        <taxon>Bacillariophyta</taxon>
        <taxon>Mediophyceae</taxon>
        <taxon>Lithodesmiophycidae</taxon>
        <taxon>Lithodesmiales</taxon>
        <taxon>Lithodesmiaceae</taxon>
        <taxon>Ditylum</taxon>
    </lineage>
</organism>
<protein>
    <recommendedName>
        <fullName evidence="2">non-specific serine/threonine protein kinase</fullName>
        <ecNumber evidence="2">2.7.11.1</ecNumber>
    </recommendedName>
</protein>
<dbReference type="Gene3D" id="1.10.510.10">
    <property type="entry name" value="Transferase(Phosphotransferase) domain 1"/>
    <property type="match status" value="1"/>
</dbReference>
<evidence type="ECO:0000313" key="16">
    <source>
        <dbReference type="EMBL" id="CAD9316992.1"/>
    </source>
</evidence>
<feature type="domain" description="Protein kinase" evidence="15">
    <location>
        <begin position="90"/>
        <end position="358"/>
    </location>
</feature>
<evidence type="ECO:0000256" key="8">
    <source>
        <dbReference type="ARBA" id="ARBA00022777"/>
    </source>
</evidence>
<keyword evidence="4" id="KW-0808">Transferase</keyword>